<organism evidence="1 2">
    <name type="scientific">Roseibacillus ishigakijimensis</name>
    <dbReference type="NCBI Taxonomy" id="454146"/>
    <lineage>
        <taxon>Bacteria</taxon>
        <taxon>Pseudomonadati</taxon>
        <taxon>Verrucomicrobiota</taxon>
        <taxon>Verrucomicrobiia</taxon>
        <taxon>Verrucomicrobiales</taxon>
        <taxon>Verrucomicrobiaceae</taxon>
        <taxon>Roseibacillus</taxon>
    </lineage>
</organism>
<keyword evidence="2" id="KW-1185">Reference proteome</keyword>
<accession>A0A934VLX2</accession>
<dbReference type="EMBL" id="JAENIO010000008">
    <property type="protein sequence ID" value="MBK1833345.1"/>
    <property type="molecule type" value="Genomic_DNA"/>
</dbReference>
<name>A0A934VLX2_9BACT</name>
<protein>
    <submittedName>
        <fullName evidence="1">GxxExxY protein</fullName>
    </submittedName>
</protein>
<gene>
    <name evidence="1" type="ORF">JIN78_04660</name>
</gene>
<dbReference type="RefSeq" id="WP_200390780.1">
    <property type="nucleotide sequence ID" value="NZ_JAENIO010000008.1"/>
</dbReference>
<proteinExistence type="predicted"/>
<sequence>MNRPAEQQYDLAGKVIGLAMSVHSELGSGFLESVYENSLCIELEMAGISFERQKHLDVFYKRQLAGQFTADIVVEETLIVELKSVQNLVAAHEVQLVNYLTATKLDEGLLLNFGAQSLQFKKKFRQYRPSSTEQNSVSFR</sequence>
<dbReference type="Proteomes" id="UP000604083">
    <property type="component" value="Unassembled WGS sequence"/>
</dbReference>
<comment type="caution">
    <text evidence="1">The sequence shown here is derived from an EMBL/GenBank/DDBJ whole genome shotgun (WGS) entry which is preliminary data.</text>
</comment>
<dbReference type="InterPro" id="IPR026350">
    <property type="entry name" value="GxxExxY"/>
</dbReference>
<dbReference type="AlphaFoldDB" id="A0A934VLX2"/>
<reference evidence="1" key="1">
    <citation type="submission" date="2021-01" db="EMBL/GenBank/DDBJ databases">
        <title>Modified the classification status of verrucomicrobia.</title>
        <authorList>
            <person name="Feng X."/>
        </authorList>
    </citation>
    <scope>NUCLEOTIDE SEQUENCE</scope>
    <source>
        <strain evidence="1">KCTC 12986</strain>
    </source>
</reference>
<dbReference type="Pfam" id="PF13366">
    <property type="entry name" value="PDDEXK_3"/>
    <property type="match status" value="1"/>
</dbReference>
<dbReference type="NCBIfam" id="TIGR04256">
    <property type="entry name" value="GxxExxY"/>
    <property type="match status" value="1"/>
</dbReference>
<evidence type="ECO:0000313" key="2">
    <source>
        <dbReference type="Proteomes" id="UP000604083"/>
    </source>
</evidence>
<evidence type="ECO:0000313" key="1">
    <source>
        <dbReference type="EMBL" id="MBK1833345.1"/>
    </source>
</evidence>